<dbReference type="Gene3D" id="3.30.200.20">
    <property type="entry name" value="Phosphorylase Kinase, domain 1"/>
    <property type="match status" value="1"/>
</dbReference>
<dbReference type="GO" id="GO:0005524">
    <property type="term" value="F:ATP binding"/>
    <property type="evidence" value="ECO:0007669"/>
    <property type="project" value="UniProtKB-KW"/>
</dbReference>
<organism evidence="10 11">
    <name type="scientific">Gopherus evgoodei</name>
    <name type="common">Goodes thornscrub tortoise</name>
    <dbReference type="NCBI Taxonomy" id="1825980"/>
    <lineage>
        <taxon>Eukaryota</taxon>
        <taxon>Metazoa</taxon>
        <taxon>Chordata</taxon>
        <taxon>Craniata</taxon>
        <taxon>Vertebrata</taxon>
        <taxon>Euteleostomi</taxon>
        <taxon>Archelosauria</taxon>
        <taxon>Testudinata</taxon>
        <taxon>Testudines</taxon>
        <taxon>Cryptodira</taxon>
        <taxon>Durocryptodira</taxon>
        <taxon>Testudinoidea</taxon>
        <taxon>Testudinidae</taxon>
        <taxon>Gopherus</taxon>
    </lineage>
</organism>
<proteinExistence type="predicted"/>
<evidence type="ECO:0000256" key="5">
    <source>
        <dbReference type="ARBA" id="ARBA00022989"/>
    </source>
</evidence>
<dbReference type="Ensembl" id="ENSGEVT00005031981.1">
    <property type="protein sequence ID" value="ENSGEVP00005030452.1"/>
    <property type="gene ID" value="ENSGEVG00005021270.1"/>
</dbReference>
<dbReference type="CDD" id="cd00063">
    <property type="entry name" value="FN3"/>
    <property type="match status" value="1"/>
</dbReference>
<dbReference type="InterPro" id="IPR013783">
    <property type="entry name" value="Ig-like_fold"/>
</dbReference>
<dbReference type="InterPro" id="IPR050449">
    <property type="entry name" value="Ephrin_rcpt_TKs"/>
</dbReference>
<keyword evidence="4" id="KW-0067">ATP-binding</keyword>
<evidence type="ECO:0000313" key="10">
    <source>
        <dbReference type="Ensembl" id="ENSGEVP00005030452.1"/>
    </source>
</evidence>
<dbReference type="PANTHER" id="PTHR46877">
    <property type="entry name" value="EPH RECEPTOR A5"/>
    <property type="match status" value="1"/>
</dbReference>
<dbReference type="GO" id="GO:0005886">
    <property type="term" value="C:plasma membrane"/>
    <property type="evidence" value="ECO:0007669"/>
    <property type="project" value="TreeGrafter"/>
</dbReference>
<sequence>MTASTAVTVSNLRPGTCYVFQVRTASAQGYGNYSPGIEVETLGELTVAPSEQNPIIIIVVVAIAGLIVLVSMSWLGRLRGGDTGFSFHTLCLFPLFAVVKIPTRRTYIDPDTCEDPTQAVHLFAKELDNSSIKIERIIGTGNSSPASAL</sequence>
<protein>
    <recommendedName>
        <fullName evidence="9">Fibronectin type-III domain-containing protein</fullName>
    </recommendedName>
</protein>
<dbReference type="Proteomes" id="UP000694390">
    <property type="component" value="Chromosome 20"/>
</dbReference>
<gene>
    <name evidence="10" type="primary">EPHA10</name>
</gene>
<dbReference type="PROSITE" id="PS50853">
    <property type="entry name" value="FN3"/>
    <property type="match status" value="1"/>
</dbReference>
<dbReference type="SUPFAM" id="SSF49265">
    <property type="entry name" value="Fibronectin type III"/>
    <property type="match status" value="1"/>
</dbReference>
<keyword evidence="2 8" id="KW-0812">Transmembrane</keyword>
<dbReference type="GeneTree" id="ENSGT00940000164552"/>
<feature type="domain" description="Fibronectin type-III" evidence="9">
    <location>
        <begin position="1"/>
        <end position="44"/>
    </location>
</feature>
<evidence type="ECO:0000313" key="11">
    <source>
        <dbReference type="Proteomes" id="UP000694390"/>
    </source>
</evidence>
<comment type="subcellular location">
    <subcellularLocation>
        <location evidence="1">Membrane</location>
        <topology evidence="1">Single-pass membrane protein</topology>
    </subcellularLocation>
</comment>
<evidence type="ECO:0000256" key="8">
    <source>
        <dbReference type="SAM" id="Phobius"/>
    </source>
</evidence>
<dbReference type="GO" id="GO:0030425">
    <property type="term" value="C:dendrite"/>
    <property type="evidence" value="ECO:0007669"/>
    <property type="project" value="TreeGrafter"/>
</dbReference>
<keyword evidence="6 8" id="KW-0472">Membrane</keyword>
<evidence type="ECO:0000256" key="7">
    <source>
        <dbReference type="ARBA" id="ARBA00023170"/>
    </source>
</evidence>
<evidence type="ECO:0000256" key="3">
    <source>
        <dbReference type="ARBA" id="ARBA00022741"/>
    </source>
</evidence>
<dbReference type="PANTHER" id="PTHR46877:SF16">
    <property type="entry name" value="EPHRIN TYPE-A RECEPTOR 10"/>
    <property type="match status" value="1"/>
</dbReference>
<dbReference type="Pfam" id="PF14575">
    <property type="entry name" value="EphA2_TM"/>
    <property type="match status" value="1"/>
</dbReference>
<dbReference type="GO" id="GO:0005005">
    <property type="term" value="F:transmembrane-ephrin receptor activity"/>
    <property type="evidence" value="ECO:0007669"/>
    <property type="project" value="TreeGrafter"/>
</dbReference>
<feature type="transmembrane region" description="Helical" evidence="8">
    <location>
        <begin position="55"/>
        <end position="75"/>
    </location>
</feature>
<reference evidence="10" key="1">
    <citation type="submission" date="2019-06" db="EMBL/GenBank/DDBJ databases">
        <title>G10K-VGP Goodes thornscrub tortoise genome, primary haplotype.</title>
        <authorList>
            <person name="Murphy B."/>
            <person name="Edwards T."/>
            <person name="Rhie A."/>
            <person name="Koren S."/>
            <person name="Phillippy A."/>
            <person name="Fedrigo O."/>
            <person name="Haase B."/>
            <person name="Mountcastle J."/>
            <person name="Lewin H."/>
            <person name="Damas J."/>
            <person name="Howe K."/>
            <person name="Formenti G."/>
            <person name="Myers G."/>
            <person name="Durbin R."/>
            <person name="Jarvis E.D."/>
        </authorList>
    </citation>
    <scope>NUCLEOTIDE SEQUENCE [LARGE SCALE GENOMIC DNA]</scope>
</reference>
<accession>A0A8C4YT88</accession>
<dbReference type="Gene3D" id="2.60.40.10">
    <property type="entry name" value="Immunoglobulins"/>
    <property type="match status" value="1"/>
</dbReference>
<evidence type="ECO:0000256" key="1">
    <source>
        <dbReference type="ARBA" id="ARBA00004167"/>
    </source>
</evidence>
<reference evidence="10" key="3">
    <citation type="submission" date="2025-09" db="UniProtKB">
        <authorList>
            <consortium name="Ensembl"/>
        </authorList>
    </citation>
    <scope>IDENTIFICATION</scope>
</reference>
<keyword evidence="11" id="KW-1185">Reference proteome</keyword>
<keyword evidence="7" id="KW-0675">Receptor</keyword>
<dbReference type="InterPro" id="IPR027936">
    <property type="entry name" value="Eph_TM"/>
</dbReference>
<name>A0A8C4YT88_9SAUR</name>
<dbReference type="InterPro" id="IPR003961">
    <property type="entry name" value="FN3_dom"/>
</dbReference>
<dbReference type="GO" id="GO:0007411">
    <property type="term" value="P:axon guidance"/>
    <property type="evidence" value="ECO:0007669"/>
    <property type="project" value="TreeGrafter"/>
</dbReference>
<keyword evidence="5 8" id="KW-1133">Transmembrane helix</keyword>
<evidence type="ECO:0000256" key="6">
    <source>
        <dbReference type="ARBA" id="ARBA00023136"/>
    </source>
</evidence>
<evidence type="ECO:0000256" key="4">
    <source>
        <dbReference type="ARBA" id="ARBA00022840"/>
    </source>
</evidence>
<dbReference type="Pfam" id="PF00041">
    <property type="entry name" value="fn3"/>
    <property type="match status" value="1"/>
</dbReference>
<reference evidence="10" key="2">
    <citation type="submission" date="2025-08" db="UniProtKB">
        <authorList>
            <consortium name="Ensembl"/>
        </authorList>
    </citation>
    <scope>IDENTIFICATION</scope>
</reference>
<evidence type="ECO:0000256" key="2">
    <source>
        <dbReference type="ARBA" id="ARBA00022692"/>
    </source>
</evidence>
<keyword evidence="3" id="KW-0547">Nucleotide-binding</keyword>
<dbReference type="AlphaFoldDB" id="A0A8C4YT88"/>
<evidence type="ECO:0000259" key="9">
    <source>
        <dbReference type="PROSITE" id="PS50853"/>
    </source>
</evidence>
<dbReference type="InterPro" id="IPR036116">
    <property type="entry name" value="FN3_sf"/>
</dbReference>